<dbReference type="InterPro" id="IPR005561">
    <property type="entry name" value="ANTAR"/>
</dbReference>
<feature type="domain" description="ANTAR" evidence="1">
    <location>
        <begin position="112"/>
        <end position="173"/>
    </location>
</feature>
<dbReference type="InterPro" id="IPR035965">
    <property type="entry name" value="PAS-like_dom_sf"/>
</dbReference>
<gene>
    <name evidence="2" type="ORF">GCM10023168_37740</name>
</gene>
<dbReference type="Gene3D" id="3.30.450.20">
    <property type="entry name" value="PAS domain"/>
    <property type="match status" value="1"/>
</dbReference>
<protein>
    <recommendedName>
        <fullName evidence="1">ANTAR domain-containing protein</fullName>
    </recommendedName>
</protein>
<name>A0ABP8KRG5_9MICO</name>
<accession>A0ABP8KRG5</accession>
<dbReference type="PROSITE" id="PS50921">
    <property type="entry name" value="ANTAR"/>
    <property type="match status" value="1"/>
</dbReference>
<dbReference type="InterPro" id="IPR036388">
    <property type="entry name" value="WH-like_DNA-bd_sf"/>
</dbReference>
<reference evidence="3" key="1">
    <citation type="journal article" date="2019" name="Int. J. Syst. Evol. Microbiol.">
        <title>The Global Catalogue of Microorganisms (GCM) 10K type strain sequencing project: providing services to taxonomists for standard genome sequencing and annotation.</title>
        <authorList>
            <consortium name="The Broad Institute Genomics Platform"/>
            <consortium name="The Broad Institute Genome Sequencing Center for Infectious Disease"/>
            <person name="Wu L."/>
            <person name="Ma J."/>
        </authorList>
    </citation>
    <scope>NUCLEOTIDE SEQUENCE [LARGE SCALE GENOMIC DNA]</scope>
    <source>
        <strain evidence="3">JCM 17809</strain>
    </source>
</reference>
<dbReference type="RefSeq" id="WP_345208899.1">
    <property type="nucleotide sequence ID" value="NZ_BAABGM010000033.1"/>
</dbReference>
<dbReference type="CDD" id="cd00130">
    <property type="entry name" value="PAS"/>
    <property type="match status" value="1"/>
</dbReference>
<evidence type="ECO:0000313" key="3">
    <source>
        <dbReference type="Proteomes" id="UP001500945"/>
    </source>
</evidence>
<dbReference type="InterPro" id="IPR000014">
    <property type="entry name" value="PAS"/>
</dbReference>
<dbReference type="Proteomes" id="UP001500945">
    <property type="component" value="Unassembled WGS sequence"/>
</dbReference>
<dbReference type="Pfam" id="PF03861">
    <property type="entry name" value="ANTAR"/>
    <property type="match status" value="1"/>
</dbReference>
<dbReference type="EMBL" id="BAABGM010000033">
    <property type="protein sequence ID" value="GAA4414249.1"/>
    <property type="molecule type" value="Genomic_DNA"/>
</dbReference>
<sequence length="217" mass="23447">MDHSPRRPFGEWAYDYASQRWSWSDDMYDVVGFSPDGDDPVDRLFARMHPDDRRLVDDLLSVTLPVAGPLSGQYRVRDEGGRERVVAFVGNGEHDGDGAPVRLRGFAFDVTPVAQRVTNDAVAAATADRAAIEQVKGALMFAYGIDADAAFDILSRYSQRRNVRVAVLAQRVAHELSSGCVGGSAVSMLQLLDAAVAAGPDTPGGRRSPTVHPTAPH</sequence>
<dbReference type="Pfam" id="PF08447">
    <property type="entry name" value="PAS_3"/>
    <property type="match status" value="1"/>
</dbReference>
<dbReference type="SUPFAM" id="SSF55785">
    <property type="entry name" value="PYP-like sensor domain (PAS domain)"/>
    <property type="match status" value="1"/>
</dbReference>
<keyword evidence="3" id="KW-1185">Reference proteome</keyword>
<proteinExistence type="predicted"/>
<dbReference type="SMART" id="SM01012">
    <property type="entry name" value="ANTAR"/>
    <property type="match status" value="1"/>
</dbReference>
<organism evidence="2 3">
    <name type="scientific">Fodinibacter luteus</name>
    <dbReference type="NCBI Taxonomy" id="552064"/>
    <lineage>
        <taxon>Bacteria</taxon>
        <taxon>Bacillati</taxon>
        <taxon>Actinomycetota</taxon>
        <taxon>Actinomycetes</taxon>
        <taxon>Micrococcales</taxon>
        <taxon>Intrasporangiaceae</taxon>
        <taxon>Fodinibacter (ex Wang et al. 2009)</taxon>
    </lineage>
</organism>
<evidence type="ECO:0000259" key="1">
    <source>
        <dbReference type="PROSITE" id="PS50921"/>
    </source>
</evidence>
<comment type="caution">
    <text evidence="2">The sequence shown here is derived from an EMBL/GenBank/DDBJ whole genome shotgun (WGS) entry which is preliminary data.</text>
</comment>
<dbReference type="Gene3D" id="1.10.10.10">
    <property type="entry name" value="Winged helix-like DNA-binding domain superfamily/Winged helix DNA-binding domain"/>
    <property type="match status" value="1"/>
</dbReference>
<dbReference type="InterPro" id="IPR013655">
    <property type="entry name" value="PAS_fold_3"/>
</dbReference>
<evidence type="ECO:0000313" key="2">
    <source>
        <dbReference type="EMBL" id="GAA4414249.1"/>
    </source>
</evidence>